<feature type="compositionally biased region" description="Acidic residues" evidence="1">
    <location>
        <begin position="444"/>
        <end position="463"/>
    </location>
</feature>
<dbReference type="Proteomes" id="UP000823941">
    <property type="component" value="Chromosome 22"/>
</dbReference>
<gene>
    <name evidence="3" type="ORF">JYU34_016617</name>
</gene>
<feature type="compositionally biased region" description="Basic and acidic residues" evidence="1">
    <location>
        <begin position="394"/>
        <end position="407"/>
    </location>
</feature>
<evidence type="ECO:0000256" key="1">
    <source>
        <dbReference type="SAM" id="MobiDB-lite"/>
    </source>
</evidence>
<protein>
    <submittedName>
        <fullName evidence="3">Uncharacterized protein</fullName>
    </submittedName>
</protein>
<feature type="signal peptide" evidence="2">
    <location>
        <begin position="1"/>
        <end position="21"/>
    </location>
</feature>
<organism evidence="3 4">
    <name type="scientific">Plutella xylostella</name>
    <name type="common">Diamondback moth</name>
    <name type="synonym">Plutella maculipennis</name>
    <dbReference type="NCBI Taxonomy" id="51655"/>
    <lineage>
        <taxon>Eukaryota</taxon>
        <taxon>Metazoa</taxon>
        <taxon>Ecdysozoa</taxon>
        <taxon>Arthropoda</taxon>
        <taxon>Hexapoda</taxon>
        <taxon>Insecta</taxon>
        <taxon>Pterygota</taxon>
        <taxon>Neoptera</taxon>
        <taxon>Endopterygota</taxon>
        <taxon>Lepidoptera</taxon>
        <taxon>Glossata</taxon>
        <taxon>Ditrysia</taxon>
        <taxon>Yponomeutoidea</taxon>
        <taxon>Plutellidae</taxon>
        <taxon>Plutella</taxon>
    </lineage>
</organism>
<feature type="compositionally biased region" description="Low complexity" evidence="1">
    <location>
        <begin position="344"/>
        <end position="362"/>
    </location>
</feature>
<evidence type="ECO:0000313" key="4">
    <source>
        <dbReference type="Proteomes" id="UP000823941"/>
    </source>
</evidence>
<feature type="compositionally biased region" description="Polar residues" evidence="1">
    <location>
        <begin position="408"/>
        <end position="435"/>
    </location>
</feature>
<evidence type="ECO:0000256" key="2">
    <source>
        <dbReference type="SAM" id="SignalP"/>
    </source>
</evidence>
<keyword evidence="4" id="KW-1185">Reference proteome</keyword>
<accession>A0ABQ7Q3C8</accession>
<proteinExistence type="predicted"/>
<sequence length="503" mass="55077">MASKVVTVSLFYIFCFNLVASNPLTKDYHYNRVGADQNERLSSNPLLQNRQFNSNPQQYEDPNKPSKPGPWNFKNLSVQQKLLIENLLRKQFLERNKQWTASQYNRPVQKTSYSTLPNSGQTVKIENPHRLPVTGNPPSFVNNNHNTNTQRFAPVNIANLQNNRNGMTANEVKPLYYGSNKPDSYIINKSVLISESGILNTGQSGNKVKSIQQYGSVNSHNHAENLGIKPVTNNANAQSTFTTALQGFKSGSNNQKIMSYADVLKLLQSTNINGNNGERTSVVTNQYNTQTALVPDPSLLSSVPAQVQNTEVHNSASVPITSVPASREFFQKPSTFKPIPAPPASSSVSSTSSITSTESLPSQPKPSTDATVYSESASYTSSETVVQPSPLLIETKKTENDSQEQTKNHVNSEATVITSESTSGAPENIIITSESAVKDSAAGGEDDDSYDDGDDDDEDDEDFPPSMWFSTSDPSFLTKLFGNAPLGVVYFYNAPKPIPEIDQ</sequence>
<keyword evidence="2" id="KW-0732">Signal</keyword>
<feature type="chain" id="PRO_5046025024" evidence="2">
    <location>
        <begin position="22"/>
        <end position="503"/>
    </location>
</feature>
<comment type="caution">
    <text evidence="3">The sequence shown here is derived from an EMBL/GenBank/DDBJ whole genome shotgun (WGS) entry which is preliminary data.</text>
</comment>
<evidence type="ECO:0000313" key="3">
    <source>
        <dbReference type="EMBL" id="KAG7299630.1"/>
    </source>
</evidence>
<feature type="compositionally biased region" description="Low complexity" evidence="1">
    <location>
        <begin position="370"/>
        <end position="386"/>
    </location>
</feature>
<feature type="region of interest" description="Disordered" evidence="1">
    <location>
        <begin position="334"/>
        <end position="469"/>
    </location>
</feature>
<reference evidence="3 4" key="1">
    <citation type="submission" date="2021-06" db="EMBL/GenBank/DDBJ databases">
        <title>A haploid diamondback moth (Plutella xylostella L.) genome assembly resolves 31 chromosomes and identifies a diamide resistance mutation.</title>
        <authorList>
            <person name="Ward C.M."/>
            <person name="Perry K.D."/>
            <person name="Baker G."/>
            <person name="Powis K."/>
            <person name="Heckel D.G."/>
            <person name="Baxter S.W."/>
        </authorList>
    </citation>
    <scope>NUCLEOTIDE SEQUENCE [LARGE SCALE GENOMIC DNA]</scope>
    <source>
        <strain evidence="3 4">LV</strain>
        <tissue evidence="3">Single pupa</tissue>
    </source>
</reference>
<name>A0ABQ7Q3C8_PLUXY</name>
<dbReference type="EMBL" id="JAHIBW010000022">
    <property type="protein sequence ID" value="KAG7299630.1"/>
    <property type="molecule type" value="Genomic_DNA"/>
</dbReference>